<proteinExistence type="inferred from homology"/>
<dbReference type="PROSITE" id="PS00523">
    <property type="entry name" value="SULFATASE_1"/>
    <property type="match status" value="1"/>
</dbReference>
<dbReference type="InterPro" id="IPR000917">
    <property type="entry name" value="Sulfatase_N"/>
</dbReference>
<dbReference type="InterPro" id="IPR017850">
    <property type="entry name" value="Alkaline_phosphatase_core_sf"/>
</dbReference>
<evidence type="ECO:0000256" key="1">
    <source>
        <dbReference type="ARBA" id="ARBA00008779"/>
    </source>
</evidence>
<dbReference type="Proteomes" id="UP000029640">
    <property type="component" value="Unassembled WGS sequence"/>
</dbReference>
<dbReference type="SUPFAM" id="SSF53649">
    <property type="entry name" value="Alkaline phosphatase-like"/>
    <property type="match status" value="1"/>
</dbReference>
<accession>A0A095VPY9</accession>
<dbReference type="EMBL" id="AUVB01000054">
    <property type="protein sequence ID" value="KGE03527.1"/>
    <property type="molecule type" value="Genomic_DNA"/>
</dbReference>
<dbReference type="HOGENOM" id="CLU_006332_11_1_6"/>
<protein>
    <submittedName>
        <fullName evidence="7">Arylsulfatase</fullName>
        <ecNumber evidence="7">3.1.6.1</ecNumber>
    </submittedName>
</protein>
<evidence type="ECO:0000313" key="8">
    <source>
        <dbReference type="Proteomes" id="UP000029640"/>
    </source>
</evidence>
<name>A0A095VPY9_9GAMM</name>
<dbReference type="CDD" id="cd16025">
    <property type="entry name" value="PAS_like"/>
    <property type="match status" value="1"/>
</dbReference>
<dbReference type="EC" id="3.1.6.1" evidence="7"/>
<evidence type="ECO:0000313" key="7">
    <source>
        <dbReference type="EMBL" id="KGE03527.1"/>
    </source>
</evidence>
<dbReference type="eggNOG" id="COG3119">
    <property type="taxonomic scope" value="Bacteria"/>
</dbReference>
<dbReference type="GO" id="GO:0004065">
    <property type="term" value="F:arylsulfatase activity"/>
    <property type="evidence" value="ECO:0007669"/>
    <property type="project" value="UniProtKB-EC"/>
</dbReference>
<organism evidence="7 8">
    <name type="scientific">Pseudohaliea rubra DSM 19751</name>
    <dbReference type="NCBI Taxonomy" id="1265313"/>
    <lineage>
        <taxon>Bacteria</taxon>
        <taxon>Pseudomonadati</taxon>
        <taxon>Pseudomonadota</taxon>
        <taxon>Gammaproteobacteria</taxon>
        <taxon>Cellvibrionales</taxon>
        <taxon>Halieaceae</taxon>
        <taxon>Pseudohaliea</taxon>
    </lineage>
</organism>
<feature type="domain" description="Sulfatase N-terminal" evidence="6">
    <location>
        <begin position="8"/>
        <end position="410"/>
    </location>
</feature>
<dbReference type="STRING" id="1265313.HRUBRA_01906"/>
<dbReference type="OrthoDB" id="974590at2"/>
<reference evidence="7 8" key="1">
    <citation type="journal article" date="2014" name="Genome Announc.">
        <title>Genome Sequence of Gammaproteobacterial Pseudohaliea rubra Type Strain DSM 19751, Isolated from Coastal Seawater of the Mediterranean Sea.</title>
        <authorList>
            <person name="Spring S."/>
            <person name="Fiebig A."/>
            <person name="Riedel T."/>
            <person name="Goker M."/>
            <person name="Klenk H.P."/>
        </authorList>
    </citation>
    <scope>NUCLEOTIDE SEQUENCE [LARGE SCALE GENOMIC DNA]</scope>
    <source>
        <strain evidence="7 8">DSM 19751</strain>
    </source>
</reference>
<dbReference type="AlphaFoldDB" id="A0A095VPY9"/>
<keyword evidence="3 7" id="KW-0378">Hydrolase</keyword>
<sequence length="560" mass="60647">MPAVAQPPNLVLVVIDDAGLLDVGAYGGEIATPTIDALARRGTRFTQYRTSPLCAPSRAMLLTGLDSHRTGIASIPEILPPEQADAPGYGMRLADGVQTVATQLRGAGYRTLMTGKWHLGHGDGDLPDAHGFDRSFALDASGADNWTQAPYMPYYDSAPWFEDGEPATLPPDFYSSRFIVNQMVDYLDATPAEQPFFAYLAFQAIHIPVQAPAAFIDPYRERYRRGWEVLRAERAERARAAGLIPRDAPTAPLPPAVPAWDGLTDEEQQLWAARMAANAGMMTAMDHELGRFIDALRQRDLAENTVFVIVSDNGPEPTRADDDWRMRLWLASRGYRLDAAKIGGPDSYAFIGPGWAAAAASPLDRYKFTTAEGGVRVPLVIAGASETAPKVTEAFTLATDIAPTLLELAGLDEALSAMDGRSLLPVLRGEADRVYGLDEAVGLEVAGNAALYRGRWKLVRNLPPWGDGHWQLYDLAKDPGETRDLAGARPALRDELAAAYARYAGHVGVQPMPAGYSSPMQLDRNATERMLAAYAPRLGAVAALLLIAAAVLLGRQRRSK</sequence>
<dbReference type="PATRIC" id="fig|1265313.6.peg.1885"/>
<evidence type="ECO:0000256" key="3">
    <source>
        <dbReference type="ARBA" id="ARBA00022801"/>
    </source>
</evidence>
<feature type="transmembrane region" description="Helical" evidence="5">
    <location>
        <begin position="534"/>
        <end position="554"/>
    </location>
</feature>
<dbReference type="Pfam" id="PF00884">
    <property type="entry name" value="Sulfatase"/>
    <property type="match status" value="1"/>
</dbReference>
<evidence type="ECO:0000256" key="4">
    <source>
        <dbReference type="ARBA" id="ARBA00022837"/>
    </source>
</evidence>
<keyword evidence="8" id="KW-1185">Reference proteome</keyword>
<dbReference type="GO" id="GO:0046872">
    <property type="term" value="F:metal ion binding"/>
    <property type="evidence" value="ECO:0007669"/>
    <property type="project" value="UniProtKB-KW"/>
</dbReference>
<keyword evidence="5" id="KW-0812">Transmembrane</keyword>
<dbReference type="PANTHER" id="PTHR42693:SF33">
    <property type="entry name" value="ARYLSULFATASE"/>
    <property type="match status" value="1"/>
</dbReference>
<keyword evidence="5" id="KW-0472">Membrane</keyword>
<evidence type="ECO:0000256" key="5">
    <source>
        <dbReference type="SAM" id="Phobius"/>
    </source>
</evidence>
<gene>
    <name evidence="7" type="ORF">HRUBRA_01906</name>
</gene>
<dbReference type="Gene3D" id="3.30.1120.10">
    <property type="match status" value="1"/>
</dbReference>
<dbReference type="InterPro" id="IPR050738">
    <property type="entry name" value="Sulfatase"/>
</dbReference>
<keyword evidence="4" id="KW-0106">Calcium</keyword>
<keyword evidence="5" id="KW-1133">Transmembrane helix</keyword>
<dbReference type="Gene3D" id="3.40.720.10">
    <property type="entry name" value="Alkaline Phosphatase, subunit A"/>
    <property type="match status" value="1"/>
</dbReference>
<evidence type="ECO:0000256" key="2">
    <source>
        <dbReference type="ARBA" id="ARBA00022723"/>
    </source>
</evidence>
<comment type="caution">
    <text evidence="7">The sequence shown here is derived from an EMBL/GenBank/DDBJ whole genome shotgun (WGS) entry which is preliminary data.</text>
</comment>
<dbReference type="InterPro" id="IPR024607">
    <property type="entry name" value="Sulfatase_CS"/>
</dbReference>
<comment type="similarity">
    <text evidence="1">Belongs to the sulfatase family.</text>
</comment>
<evidence type="ECO:0000259" key="6">
    <source>
        <dbReference type="Pfam" id="PF00884"/>
    </source>
</evidence>
<keyword evidence="2" id="KW-0479">Metal-binding</keyword>
<dbReference type="PANTHER" id="PTHR42693">
    <property type="entry name" value="ARYLSULFATASE FAMILY MEMBER"/>
    <property type="match status" value="1"/>
</dbReference>